<feature type="non-terminal residue" evidence="1">
    <location>
        <position position="1"/>
    </location>
</feature>
<organism evidence="1 2">
    <name type="scientific">Kipferlia bialata</name>
    <dbReference type="NCBI Taxonomy" id="797122"/>
    <lineage>
        <taxon>Eukaryota</taxon>
        <taxon>Metamonada</taxon>
        <taxon>Carpediemonas-like organisms</taxon>
        <taxon>Kipferlia</taxon>
    </lineage>
</organism>
<comment type="caution">
    <text evidence="1">The sequence shown here is derived from an EMBL/GenBank/DDBJ whole genome shotgun (WGS) entry which is preliminary data.</text>
</comment>
<dbReference type="Proteomes" id="UP000265618">
    <property type="component" value="Unassembled WGS sequence"/>
</dbReference>
<evidence type="ECO:0000313" key="2">
    <source>
        <dbReference type="Proteomes" id="UP000265618"/>
    </source>
</evidence>
<evidence type="ECO:0000313" key="1">
    <source>
        <dbReference type="EMBL" id="GIQ90877.1"/>
    </source>
</evidence>
<dbReference type="AlphaFoldDB" id="A0A9K3D9T5"/>
<gene>
    <name evidence="1" type="ORF">KIPB_013847</name>
</gene>
<sequence length="41" mass="4676">MSQEDVCIVPLGQVDPDVERSLADWDYRNGTVPEMLRRSVV</sequence>
<reference evidence="1 2" key="1">
    <citation type="journal article" date="2018" name="PLoS ONE">
        <title>The draft genome of Kipferlia bialata reveals reductive genome evolution in fornicate parasites.</title>
        <authorList>
            <person name="Tanifuji G."/>
            <person name="Takabayashi S."/>
            <person name="Kume K."/>
            <person name="Takagi M."/>
            <person name="Nakayama T."/>
            <person name="Kamikawa R."/>
            <person name="Inagaki Y."/>
            <person name="Hashimoto T."/>
        </authorList>
    </citation>
    <scope>NUCLEOTIDE SEQUENCE [LARGE SCALE GENOMIC DNA]</scope>
    <source>
        <strain evidence="1">NY0173</strain>
    </source>
</reference>
<accession>A0A9K3D9T5</accession>
<name>A0A9K3D9T5_9EUKA</name>
<protein>
    <submittedName>
        <fullName evidence="1">Uncharacterized protein</fullName>
    </submittedName>
</protein>
<keyword evidence="2" id="KW-1185">Reference proteome</keyword>
<proteinExistence type="predicted"/>
<dbReference type="EMBL" id="BDIP01006802">
    <property type="protein sequence ID" value="GIQ90877.1"/>
    <property type="molecule type" value="Genomic_DNA"/>
</dbReference>